<dbReference type="Proteomes" id="UP000214646">
    <property type="component" value="Unassembled WGS sequence"/>
</dbReference>
<dbReference type="EMBL" id="NIDE01000018">
    <property type="protein sequence ID" value="OWK35330.1"/>
    <property type="molecule type" value="Genomic_DNA"/>
</dbReference>
<keyword evidence="2" id="KW-1185">Reference proteome</keyword>
<sequence>MDPAPVPRYFPVRVIPDPVAEFTLPVVIIIGKENTNSTKKKTRQP</sequence>
<comment type="caution">
    <text evidence="1">The sequence shown here is derived from an EMBL/GenBank/DDBJ whole genome shotgun (WGS) entry which is preliminary data.</text>
</comment>
<gene>
    <name evidence="1" type="ORF">FRUB_09491</name>
</gene>
<reference evidence="2" key="1">
    <citation type="submission" date="2017-06" db="EMBL/GenBank/DDBJ databases">
        <title>Genome analysis of Fimbriiglobus ruber SP5, the first member of the order Planctomycetales with confirmed chitinolytic capability.</title>
        <authorList>
            <person name="Ravin N.V."/>
            <person name="Rakitin A.L."/>
            <person name="Ivanova A.A."/>
            <person name="Beletsky A.V."/>
            <person name="Kulichevskaya I.S."/>
            <person name="Mardanov A.V."/>
            <person name="Dedysh S.N."/>
        </authorList>
    </citation>
    <scope>NUCLEOTIDE SEQUENCE [LARGE SCALE GENOMIC DNA]</scope>
    <source>
        <strain evidence="2">SP5</strain>
    </source>
</reference>
<proteinExistence type="predicted"/>
<dbReference type="AlphaFoldDB" id="A0A225D149"/>
<evidence type="ECO:0000313" key="1">
    <source>
        <dbReference type="EMBL" id="OWK35330.1"/>
    </source>
</evidence>
<organism evidence="1 2">
    <name type="scientific">Fimbriiglobus ruber</name>
    <dbReference type="NCBI Taxonomy" id="1908690"/>
    <lineage>
        <taxon>Bacteria</taxon>
        <taxon>Pseudomonadati</taxon>
        <taxon>Planctomycetota</taxon>
        <taxon>Planctomycetia</taxon>
        <taxon>Gemmatales</taxon>
        <taxon>Gemmataceae</taxon>
        <taxon>Fimbriiglobus</taxon>
    </lineage>
</organism>
<evidence type="ECO:0000313" key="2">
    <source>
        <dbReference type="Proteomes" id="UP000214646"/>
    </source>
</evidence>
<protein>
    <submittedName>
        <fullName evidence="1">Uncharacterized protein</fullName>
    </submittedName>
</protein>
<accession>A0A225D149</accession>
<name>A0A225D149_9BACT</name>